<protein>
    <recommendedName>
        <fullName evidence="12">Branched-chain-amino-acid aminotransferase</fullName>
        <shortName evidence="12">BCAT</shortName>
        <ecNumber evidence="12">2.6.1.42</ecNumber>
    </recommendedName>
</protein>
<evidence type="ECO:0000256" key="11">
    <source>
        <dbReference type="ARBA" id="ARBA00049229"/>
    </source>
</evidence>
<keyword evidence="12" id="KW-0100">Branched-chain amino acid biosynthesis</keyword>
<keyword evidence="8 12" id="KW-0663">Pyridoxal phosphate</keyword>
<evidence type="ECO:0000256" key="7">
    <source>
        <dbReference type="ARBA" id="ARBA00022679"/>
    </source>
</evidence>
<dbReference type="PANTHER" id="PTHR42743:SF11">
    <property type="entry name" value="AMINODEOXYCHORISMATE LYASE"/>
    <property type="match status" value="1"/>
</dbReference>
<comment type="similarity">
    <text evidence="5 12">Belongs to the class-IV pyridoxal-phosphate-dependent aminotransferase family.</text>
</comment>
<dbReference type="OrthoDB" id="9804984at2"/>
<sequence length="296" mass="33286">MYYNEETIIYYNGAFVKAIEANGNVYDQTLHYGYGVFEGIRAYDTANGVRIFKAQEHFDRMRFSCEAIGIPYPYSNAELIDISYEVLQRNNLSDAYLRPLVTCPPNMSLTKGRGAQLLIAAWEWGAYLGEKLLRLKTSSYRRISPKNFIVEAKVSGHYVNSILATQEAKDLGYDEALLLDMEGFIAEGPGANIFIEKDQTLYTPQLGSILPGITRATVIEISKELGIPVIEKQIRLEEVYNADSVFLCGTAAEIIGVESLDDQTFQKPWSESIGAVIKHAYKNLVLEKDYKNVHAH</sequence>
<keyword evidence="12" id="KW-0028">Amino-acid biosynthesis</keyword>
<dbReference type="Proteomes" id="UP000077177">
    <property type="component" value="Chromosome"/>
</dbReference>
<comment type="pathway">
    <text evidence="3 12">Amino-acid biosynthesis; L-valine biosynthesis; L-valine from pyruvate: step 4/4.</text>
</comment>
<dbReference type="KEGG" id="fla:SY85_03430"/>
<dbReference type="RefSeq" id="WP_066401822.1">
    <property type="nucleotide sequence ID" value="NZ_CP011390.1"/>
</dbReference>
<dbReference type="GO" id="GO:0009099">
    <property type="term" value="P:L-valine biosynthetic process"/>
    <property type="evidence" value="ECO:0007669"/>
    <property type="project" value="UniProtKB-UniPathway"/>
</dbReference>
<dbReference type="UniPathway" id="UPA00048">
    <property type="reaction ID" value="UER00073"/>
</dbReference>
<dbReference type="SUPFAM" id="SSF56752">
    <property type="entry name" value="D-aminoacid aminotransferase-like PLP-dependent enzymes"/>
    <property type="match status" value="1"/>
</dbReference>
<dbReference type="Pfam" id="PF01063">
    <property type="entry name" value="Aminotran_4"/>
    <property type="match status" value="1"/>
</dbReference>
<dbReference type="InterPro" id="IPR036038">
    <property type="entry name" value="Aminotransferase-like"/>
</dbReference>
<evidence type="ECO:0000313" key="13">
    <source>
        <dbReference type="EMBL" id="ANE49688.1"/>
    </source>
</evidence>
<comment type="catalytic activity">
    <reaction evidence="9 12">
        <text>L-valine + 2-oxoglutarate = 3-methyl-2-oxobutanoate + L-glutamate</text>
        <dbReference type="Rhea" id="RHEA:24813"/>
        <dbReference type="ChEBI" id="CHEBI:11851"/>
        <dbReference type="ChEBI" id="CHEBI:16810"/>
        <dbReference type="ChEBI" id="CHEBI:29985"/>
        <dbReference type="ChEBI" id="CHEBI:57762"/>
        <dbReference type="EC" id="2.6.1.42"/>
    </reaction>
</comment>
<dbReference type="AlphaFoldDB" id="A0A172TRS4"/>
<gene>
    <name evidence="12" type="primary">ilvE</name>
    <name evidence="13" type="ORF">SY85_03430</name>
</gene>
<comment type="pathway">
    <text evidence="2 12">Amino-acid biosynthesis; L-isoleucine biosynthesis; L-isoleucine from 2-oxobutanoate: step 4/4.</text>
</comment>
<dbReference type="UniPathway" id="UPA00047">
    <property type="reaction ID" value="UER00058"/>
</dbReference>
<evidence type="ECO:0000256" key="9">
    <source>
        <dbReference type="ARBA" id="ARBA00048212"/>
    </source>
</evidence>
<dbReference type="STRING" id="1492898.SY85_03430"/>
<evidence type="ECO:0000256" key="4">
    <source>
        <dbReference type="ARBA" id="ARBA00005072"/>
    </source>
</evidence>
<name>A0A172TRS4_9BACT</name>
<evidence type="ECO:0000256" key="10">
    <source>
        <dbReference type="ARBA" id="ARBA00048798"/>
    </source>
</evidence>
<comment type="function">
    <text evidence="12">Acts on leucine, isoleucine and valine.</text>
</comment>
<evidence type="ECO:0000256" key="1">
    <source>
        <dbReference type="ARBA" id="ARBA00001933"/>
    </source>
</evidence>
<comment type="catalytic activity">
    <reaction evidence="11 12">
        <text>L-leucine + 2-oxoglutarate = 4-methyl-2-oxopentanoate + L-glutamate</text>
        <dbReference type="Rhea" id="RHEA:18321"/>
        <dbReference type="ChEBI" id="CHEBI:16810"/>
        <dbReference type="ChEBI" id="CHEBI:17865"/>
        <dbReference type="ChEBI" id="CHEBI:29985"/>
        <dbReference type="ChEBI" id="CHEBI:57427"/>
        <dbReference type="EC" id="2.6.1.42"/>
    </reaction>
</comment>
<dbReference type="GO" id="GO:0009098">
    <property type="term" value="P:L-leucine biosynthetic process"/>
    <property type="evidence" value="ECO:0007669"/>
    <property type="project" value="UniProtKB-UniPathway"/>
</dbReference>
<evidence type="ECO:0000313" key="14">
    <source>
        <dbReference type="Proteomes" id="UP000077177"/>
    </source>
</evidence>
<evidence type="ECO:0000256" key="6">
    <source>
        <dbReference type="ARBA" id="ARBA00022576"/>
    </source>
</evidence>
<keyword evidence="14" id="KW-1185">Reference proteome</keyword>
<comment type="pathway">
    <text evidence="4 12">Amino-acid biosynthesis; L-leucine biosynthesis; L-leucine from 3-methyl-2-oxobutanoate: step 4/4.</text>
</comment>
<dbReference type="EMBL" id="CP011390">
    <property type="protein sequence ID" value="ANE49688.1"/>
    <property type="molecule type" value="Genomic_DNA"/>
</dbReference>
<dbReference type="PANTHER" id="PTHR42743">
    <property type="entry name" value="AMINO-ACID AMINOTRANSFERASE"/>
    <property type="match status" value="1"/>
</dbReference>
<dbReference type="InterPro" id="IPR001544">
    <property type="entry name" value="Aminotrans_IV"/>
</dbReference>
<accession>A0A172TRS4</accession>
<dbReference type="InterPro" id="IPR043132">
    <property type="entry name" value="BCAT-like_C"/>
</dbReference>
<dbReference type="UniPathway" id="UPA00049">
    <property type="reaction ID" value="UER00062"/>
</dbReference>
<dbReference type="GO" id="GO:0052655">
    <property type="term" value="F:L-valine-2-oxoglutarate transaminase activity"/>
    <property type="evidence" value="ECO:0007669"/>
    <property type="project" value="RHEA"/>
</dbReference>
<dbReference type="NCBIfam" id="NF005146">
    <property type="entry name" value="PRK06606.1"/>
    <property type="match status" value="1"/>
</dbReference>
<comment type="cofactor">
    <cofactor evidence="1 12">
        <name>pyridoxal 5'-phosphate</name>
        <dbReference type="ChEBI" id="CHEBI:597326"/>
    </cofactor>
</comment>
<organism evidence="13 14">
    <name type="scientific">Flavisolibacter tropicus</name>
    <dbReference type="NCBI Taxonomy" id="1492898"/>
    <lineage>
        <taxon>Bacteria</taxon>
        <taxon>Pseudomonadati</taxon>
        <taxon>Bacteroidota</taxon>
        <taxon>Chitinophagia</taxon>
        <taxon>Chitinophagales</taxon>
        <taxon>Chitinophagaceae</taxon>
        <taxon>Flavisolibacter</taxon>
    </lineage>
</organism>
<dbReference type="InterPro" id="IPR050571">
    <property type="entry name" value="Class-IV_PLP-Dep_Aminotrnsfr"/>
</dbReference>
<proteinExistence type="inferred from homology"/>
<dbReference type="Gene3D" id="3.30.470.10">
    <property type="match status" value="1"/>
</dbReference>
<comment type="catalytic activity">
    <reaction evidence="10 12">
        <text>L-isoleucine + 2-oxoglutarate = (S)-3-methyl-2-oxopentanoate + L-glutamate</text>
        <dbReference type="Rhea" id="RHEA:24801"/>
        <dbReference type="ChEBI" id="CHEBI:16810"/>
        <dbReference type="ChEBI" id="CHEBI:29985"/>
        <dbReference type="ChEBI" id="CHEBI:35146"/>
        <dbReference type="ChEBI" id="CHEBI:58045"/>
        <dbReference type="EC" id="2.6.1.42"/>
    </reaction>
</comment>
<dbReference type="GO" id="GO:0052656">
    <property type="term" value="F:L-isoleucine-2-oxoglutarate transaminase activity"/>
    <property type="evidence" value="ECO:0007669"/>
    <property type="project" value="RHEA"/>
</dbReference>
<dbReference type="InterPro" id="IPR043131">
    <property type="entry name" value="BCAT-like_N"/>
</dbReference>
<reference evidence="14" key="1">
    <citation type="submission" date="2015-01" db="EMBL/GenBank/DDBJ databases">
        <title>Flavisolibacter sp./LCS9/ whole genome sequencing.</title>
        <authorList>
            <person name="Kim M.K."/>
            <person name="Srinivasan S."/>
            <person name="Lee J.-J."/>
        </authorList>
    </citation>
    <scope>NUCLEOTIDE SEQUENCE [LARGE SCALE GENOMIC DNA]</scope>
    <source>
        <strain evidence="14">LCS9</strain>
    </source>
</reference>
<dbReference type="GO" id="GO:0005829">
    <property type="term" value="C:cytosol"/>
    <property type="evidence" value="ECO:0007669"/>
    <property type="project" value="TreeGrafter"/>
</dbReference>
<dbReference type="FunFam" id="3.20.10.10:FF:000002">
    <property type="entry name" value="D-alanine aminotransferase"/>
    <property type="match status" value="1"/>
</dbReference>
<dbReference type="InterPro" id="IPR005785">
    <property type="entry name" value="B_amino_transI"/>
</dbReference>
<keyword evidence="7 12" id="KW-0808">Transferase</keyword>
<evidence type="ECO:0000256" key="3">
    <source>
        <dbReference type="ARBA" id="ARBA00004931"/>
    </source>
</evidence>
<dbReference type="GO" id="GO:0052654">
    <property type="term" value="F:L-leucine-2-oxoglutarate transaminase activity"/>
    <property type="evidence" value="ECO:0007669"/>
    <property type="project" value="RHEA"/>
</dbReference>
<dbReference type="EC" id="2.6.1.42" evidence="12"/>
<dbReference type="GO" id="GO:0009097">
    <property type="term" value="P:isoleucine biosynthetic process"/>
    <property type="evidence" value="ECO:0007669"/>
    <property type="project" value="UniProtKB-UniPathway"/>
</dbReference>
<dbReference type="Gene3D" id="3.20.10.10">
    <property type="entry name" value="D-amino Acid Aminotransferase, subunit A, domain 2"/>
    <property type="match status" value="1"/>
</dbReference>
<reference evidence="13 14" key="2">
    <citation type="journal article" date="2016" name="Int. J. Syst. Evol. Microbiol.">
        <title>Flavisolibacter tropicus sp. nov., isolated from tropical soil.</title>
        <authorList>
            <person name="Lee J.J."/>
            <person name="Kang M.S."/>
            <person name="Kim G.S."/>
            <person name="Lee C.S."/>
            <person name="Lim S."/>
            <person name="Lee J."/>
            <person name="Roh S.H."/>
            <person name="Kang H."/>
            <person name="Ha J.M."/>
            <person name="Bae S."/>
            <person name="Jung H.Y."/>
            <person name="Kim M.K."/>
        </authorList>
    </citation>
    <scope>NUCLEOTIDE SEQUENCE [LARGE SCALE GENOMIC DNA]</scope>
    <source>
        <strain evidence="13 14">LCS9</strain>
    </source>
</reference>
<dbReference type="PATRIC" id="fig|1492898.3.peg.747"/>
<keyword evidence="6 12" id="KW-0032">Aminotransferase</keyword>
<dbReference type="NCBIfam" id="TIGR01122">
    <property type="entry name" value="ilvE_I"/>
    <property type="match status" value="1"/>
</dbReference>
<evidence type="ECO:0000256" key="12">
    <source>
        <dbReference type="RuleBase" id="RU364094"/>
    </source>
</evidence>
<evidence type="ECO:0000256" key="2">
    <source>
        <dbReference type="ARBA" id="ARBA00004824"/>
    </source>
</evidence>
<evidence type="ECO:0000256" key="5">
    <source>
        <dbReference type="ARBA" id="ARBA00009320"/>
    </source>
</evidence>
<evidence type="ECO:0000256" key="8">
    <source>
        <dbReference type="ARBA" id="ARBA00022898"/>
    </source>
</evidence>